<reference evidence="5" key="2">
    <citation type="submission" date="2013-04" db="UniProtKB">
        <authorList>
            <consortium name="EnsemblPlants"/>
        </authorList>
    </citation>
    <scope>IDENTIFICATION</scope>
</reference>
<keyword evidence="6" id="KW-1185">Reference proteome</keyword>
<dbReference type="Gene3D" id="1.25.40.10">
    <property type="entry name" value="Tetratricopeptide repeat domain"/>
    <property type="match status" value="3"/>
</dbReference>
<gene>
    <name evidence="5" type="primary">LOC102718399</name>
</gene>
<evidence type="ECO:0000256" key="2">
    <source>
        <dbReference type="ARBA" id="ARBA00022737"/>
    </source>
</evidence>
<keyword evidence="2" id="KW-0677">Repeat</keyword>
<evidence type="ECO:0000313" key="6">
    <source>
        <dbReference type="Proteomes" id="UP000006038"/>
    </source>
</evidence>
<dbReference type="HOGENOM" id="CLU_002706_49_20_1"/>
<dbReference type="OMA" id="RYKHVEV"/>
<feature type="repeat" description="PPR" evidence="4">
    <location>
        <begin position="354"/>
        <end position="388"/>
    </location>
</feature>
<dbReference type="InterPro" id="IPR011990">
    <property type="entry name" value="TPR-like_helical_dom_sf"/>
</dbReference>
<evidence type="ECO:0000256" key="1">
    <source>
        <dbReference type="ARBA" id="ARBA00007626"/>
    </source>
</evidence>
<dbReference type="Gramene" id="OB01G13280.1">
    <property type="protein sequence ID" value="OB01G13280.1"/>
    <property type="gene ID" value="OB01G13280"/>
</dbReference>
<dbReference type="PANTHER" id="PTHR47447">
    <property type="entry name" value="OS03G0856100 PROTEIN"/>
    <property type="match status" value="1"/>
</dbReference>
<comment type="similarity">
    <text evidence="1">Belongs to the PPR family. P subfamily.</text>
</comment>
<dbReference type="Proteomes" id="UP000006038">
    <property type="component" value="Chromosome 1"/>
</dbReference>
<evidence type="ECO:0008006" key="7">
    <source>
        <dbReference type="Google" id="ProtNLM"/>
    </source>
</evidence>
<sequence>MPPAFSVLSATCRSNRVLLVLRRLGVLCSCAPTVRRNASEELPSAGLHSRFRQSVVQSGYFLGSLRICHYSASDGSKDVLVSEIVKILKPANGESELAEVLNQFADEMDEDVVLKVLQKHRSNWKVALSFFKWAASLPRYAHGSRSYTEMLDILGRMKKVRLMRQLFDEIPEERRQLVVTNRMFAVLLNRYAGAHKVQEAVDMFYKRKDYGFELDLVGFQILLMSLCRYKHVEEAEALFLQKKDEFLPVIKSWNIILNGWCVKGSLADAKRVWNEIIASKLNPDLFTYGTFINSLTKSGKLSTAVKLFTSMWEKGINPDVAICNCIIDQLCFKKRIPEALEIFSEMNDRGCQANVATYNTLIKHFCKINRMEKVYQLLDDMEDKGISPNNMTYSCILKMTEKPKDVISLMQRMERSGCRLDSDTYNLILNLYASWNYEKGLQLVWDEMERNGSGPDQRSYTIMVHGLHSHGKLDEALQYYRTMQSRGMTPEPRTKILVKAMLMKKDESPTEDQPPTVIRRDLKLDPMSRLFCVRN</sequence>
<evidence type="ECO:0000313" key="5">
    <source>
        <dbReference type="EnsemblPlants" id="OB01G13280.1"/>
    </source>
</evidence>
<feature type="repeat" description="PPR" evidence="4">
    <location>
        <begin position="456"/>
        <end position="490"/>
    </location>
</feature>
<dbReference type="Pfam" id="PF01535">
    <property type="entry name" value="PPR"/>
    <property type="match status" value="1"/>
</dbReference>
<dbReference type="GeneID" id="102718399"/>
<feature type="repeat" description="PPR" evidence="4">
    <location>
        <begin position="284"/>
        <end position="318"/>
    </location>
</feature>
<dbReference type="OrthoDB" id="185373at2759"/>
<organism evidence="5">
    <name type="scientific">Oryza brachyantha</name>
    <name type="common">malo sina</name>
    <dbReference type="NCBI Taxonomy" id="4533"/>
    <lineage>
        <taxon>Eukaryota</taxon>
        <taxon>Viridiplantae</taxon>
        <taxon>Streptophyta</taxon>
        <taxon>Embryophyta</taxon>
        <taxon>Tracheophyta</taxon>
        <taxon>Spermatophyta</taxon>
        <taxon>Magnoliopsida</taxon>
        <taxon>Liliopsida</taxon>
        <taxon>Poales</taxon>
        <taxon>Poaceae</taxon>
        <taxon>BOP clade</taxon>
        <taxon>Oryzoideae</taxon>
        <taxon>Oryzeae</taxon>
        <taxon>Oryzinae</taxon>
        <taxon>Oryza</taxon>
    </lineage>
</organism>
<dbReference type="PANTHER" id="PTHR47447:SF23">
    <property type="entry name" value="PENTACOTRIPEPTIDE-REPEAT REGION OF PRORP DOMAIN-CONTAINING PROTEIN"/>
    <property type="match status" value="1"/>
</dbReference>
<evidence type="ECO:0000256" key="3">
    <source>
        <dbReference type="ARBA" id="ARBA00022946"/>
    </source>
</evidence>
<dbReference type="NCBIfam" id="TIGR00756">
    <property type="entry name" value="PPR"/>
    <property type="match status" value="5"/>
</dbReference>
<feature type="repeat" description="PPR" evidence="4">
    <location>
        <begin position="249"/>
        <end position="283"/>
    </location>
</feature>
<feature type="repeat" description="PPR" evidence="4">
    <location>
        <begin position="319"/>
        <end position="353"/>
    </location>
</feature>
<keyword evidence="3" id="KW-0809">Transit peptide</keyword>
<dbReference type="eggNOG" id="KOG4197">
    <property type="taxonomic scope" value="Eukaryota"/>
</dbReference>
<dbReference type="KEGG" id="obr:102718399"/>
<protein>
    <recommendedName>
        <fullName evidence="7">Pentacotripeptide-repeat region of PRORP domain-containing protein</fullName>
    </recommendedName>
</protein>
<evidence type="ECO:0000256" key="4">
    <source>
        <dbReference type="PROSITE-ProRule" id="PRU00708"/>
    </source>
</evidence>
<dbReference type="PROSITE" id="PS51375">
    <property type="entry name" value="PPR"/>
    <property type="match status" value="5"/>
</dbReference>
<dbReference type="EnsemblPlants" id="OB01G13280.1">
    <property type="protein sequence ID" value="OB01G13280.1"/>
    <property type="gene ID" value="OB01G13280"/>
</dbReference>
<reference evidence="5" key="1">
    <citation type="journal article" date="2013" name="Nat. Commun.">
        <title>Whole-genome sequencing of Oryza brachyantha reveals mechanisms underlying Oryza genome evolution.</title>
        <authorList>
            <person name="Chen J."/>
            <person name="Huang Q."/>
            <person name="Gao D."/>
            <person name="Wang J."/>
            <person name="Lang Y."/>
            <person name="Liu T."/>
            <person name="Li B."/>
            <person name="Bai Z."/>
            <person name="Luis Goicoechea J."/>
            <person name="Liang C."/>
            <person name="Chen C."/>
            <person name="Zhang W."/>
            <person name="Sun S."/>
            <person name="Liao Y."/>
            <person name="Zhang X."/>
            <person name="Yang L."/>
            <person name="Song C."/>
            <person name="Wang M."/>
            <person name="Shi J."/>
            <person name="Liu G."/>
            <person name="Liu J."/>
            <person name="Zhou H."/>
            <person name="Zhou W."/>
            <person name="Yu Q."/>
            <person name="An N."/>
            <person name="Chen Y."/>
            <person name="Cai Q."/>
            <person name="Wang B."/>
            <person name="Liu B."/>
            <person name="Min J."/>
            <person name="Huang Y."/>
            <person name="Wu H."/>
            <person name="Li Z."/>
            <person name="Zhang Y."/>
            <person name="Yin Y."/>
            <person name="Song W."/>
            <person name="Jiang J."/>
            <person name="Jackson S.A."/>
            <person name="Wing R.A."/>
            <person name="Wang J."/>
            <person name="Chen M."/>
        </authorList>
    </citation>
    <scope>NUCLEOTIDE SEQUENCE [LARGE SCALE GENOMIC DNA]</scope>
    <source>
        <strain evidence="5">cv. IRGC 101232</strain>
    </source>
</reference>
<dbReference type="RefSeq" id="XP_006643763.1">
    <property type="nucleotide sequence ID" value="XM_006643700.2"/>
</dbReference>
<dbReference type="InterPro" id="IPR002885">
    <property type="entry name" value="PPR_rpt"/>
</dbReference>
<name>J3KWH2_ORYBR</name>
<accession>J3KWH2</accession>
<dbReference type="Pfam" id="PF13041">
    <property type="entry name" value="PPR_2"/>
    <property type="match status" value="2"/>
</dbReference>
<proteinExistence type="inferred from homology"/>
<dbReference type="AlphaFoldDB" id="J3KWH2"/>